<organism evidence="2 3">
    <name type="scientific">Phytohabitans houttuyneae</name>
    <dbReference type="NCBI Taxonomy" id="1076126"/>
    <lineage>
        <taxon>Bacteria</taxon>
        <taxon>Bacillati</taxon>
        <taxon>Actinomycetota</taxon>
        <taxon>Actinomycetes</taxon>
        <taxon>Micromonosporales</taxon>
        <taxon>Micromonosporaceae</taxon>
    </lineage>
</organism>
<evidence type="ECO:0000256" key="1">
    <source>
        <dbReference type="SAM" id="Phobius"/>
    </source>
</evidence>
<name>A0A6V8KDS4_9ACTN</name>
<dbReference type="EMBL" id="BLPF01000002">
    <property type="protein sequence ID" value="GFJ81944.1"/>
    <property type="molecule type" value="Genomic_DNA"/>
</dbReference>
<proteinExistence type="predicted"/>
<keyword evidence="1" id="KW-0812">Transmembrane</keyword>
<feature type="transmembrane region" description="Helical" evidence="1">
    <location>
        <begin position="7"/>
        <end position="25"/>
    </location>
</feature>
<keyword evidence="1" id="KW-1133">Transmembrane helix</keyword>
<keyword evidence="1" id="KW-0472">Membrane</keyword>
<evidence type="ECO:0000313" key="2">
    <source>
        <dbReference type="EMBL" id="GFJ81944.1"/>
    </source>
</evidence>
<reference evidence="2 3" key="2">
    <citation type="submission" date="2020-03" db="EMBL/GenBank/DDBJ databases">
        <authorList>
            <person name="Ichikawa N."/>
            <person name="Kimura A."/>
            <person name="Kitahashi Y."/>
            <person name="Uohara A."/>
        </authorList>
    </citation>
    <scope>NUCLEOTIDE SEQUENCE [LARGE SCALE GENOMIC DNA]</scope>
    <source>
        <strain evidence="2 3">NBRC 108639</strain>
    </source>
</reference>
<reference evidence="2 3" key="1">
    <citation type="submission" date="2020-03" db="EMBL/GenBank/DDBJ databases">
        <title>Whole genome shotgun sequence of Phytohabitans houttuyneae NBRC 108639.</title>
        <authorList>
            <person name="Komaki H."/>
            <person name="Tamura T."/>
        </authorList>
    </citation>
    <scope>NUCLEOTIDE SEQUENCE [LARGE SCALE GENOMIC DNA]</scope>
    <source>
        <strain evidence="2 3">NBRC 108639</strain>
    </source>
</reference>
<sequence>MIEREKVLTTLGGCVGATAGVLIVVRGGSRGSQWERAALACIILSLYLSLVALALSASISIPRAITAALTTAPFLVLGLIVSLVVIIVGLFAVGLAVPVALVLGAINLLPFLSF</sequence>
<feature type="transmembrane region" description="Helical" evidence="1">
    <location>
        <begin position="73"/>
        <end position="106"/>
    </location>
</feature>
<protein>
    <submittedName>
        <fullName evidence="2">Uncharacterized protein</fullName>
    </submittedName>
</protein>
<dbReference type="RefSeq" id="WP_173061822.1">
    <property type="nucleotide sequence ID" value="NZ_BAABGO010000042.1"/>
</dbReference>
<dbReference type="AlphaFoldDB" id="A0A6V8KDS4"/>
<dbReference type="Proteomes" id="UP000482800">
    <property type="component" value="Unassembled WGS sequence"/>
</dbReference>
<comment type="caution">
    <text evidence="2">The sequence shown here is derived from an EMBL/GenBank/DDBJ whole genome shotgun (WGS) entry which is preliminary data.</text>
</comment>
<feature type="transmembrane region" description="Helical" evidence="1">
    <location>
        <begin position="37"/>
        <end position="61"/>
    </location>
</feature>
<keyword evidence="3" id="KW-1185">Reference proteome</keyword>
<accession>A0A6V8KDS4</accession>
<evidence type="ECO:0000313" key="3">
    <source>
        <dbReference type="Proteomes" id="UP000482800"/>
    </source>
</evidence>
<gene>
    <name evidence="2" type="ORF">Phou_061240</name>
</gene>